<dbReference type="EMBL" id="REGN01006610">
    <property type="protein sequence ID" value="RNA08849.1"/>
    <property type="molecule type" value="Genomic_DNA"/>
</dbReference>
<evidence type="ECO:0000313" key="2">
    <source>
        <dbReference type="Proteomes" id="UP000276133"/>
    </source>
</evidence>
<keyword evidence="2" id="KW-1185">Reference proteome</keyword>
<dbReference type="AlphaFoldDB" id="A0A3M7QC83"/>
<dbReference type="Proteomes" id="UP000276133">
    <property type="component" value="Unassembled WGS sequence"/>
</dbReference>
<gene>
    <name evidence="1" type="ORF">BpHYR1_016662</name>
</gene>
<accession>A0A3M7QC83</accession>
<evidence type="ECO:0000313" key="1">
    <source>
        <dbReference type="EMBL" id="RNA08849.1"/>
    </source>
</evidence>
<name>A0A3M7QC83_BRAPC</name>
<proteinExistence type="predicted"/>
<comment type="caution">
    <text evidence="1">The sequence shown here is derived from an EMBL/GenBank/DDBJ whole genome shotgun (WGS) entry which is preliminary data.</text>
</comment>
<organism evidence="1 2">
    <name type="scientific">Brachionus plicatilis</name>
    <name type="common">Marine rotifer</name>
    <name type="synonym">Brachionus muelleri</name>
    <dbReference type="NCBI Taxonomy" id="10195"/>
    <lineage>
        <taxon>Eukaryota</taxon>
        <taxon>Metazoa</taxon>
        <taxon>Spiralia</taxon>
        <taxon>Gnathifera</taxon>
        <taxon>Rotifera</taxon>
        <taxon>Eurotatoria</taxon>
        <taxon>Monogononta</taxon>
        <taxon>Pseudotrocha</taxon>
        <taxon>Ploima</taxon>
        <taxon>Brachionidae</taxon>
        <taxon>Brachionus</taxon>
    </lineage>
</organism>
<reference evidence="1 2" key="1">
    <citation type="journal article" date="2018" name="Sci. Rep.">
        <title>Genomic signatures of local adaptation to the degree of environmental predictability in rotifers.</title>
        <authorList>
            <person name="Franch-Gras L."/>
            <person name="Hahn C."/>
            <person name="Garcia-Roger E.M."/>
            <person name="Carmona M.J."/>
            <person name="Serra M."/>
            <person name="Gomez A."/>
        </authorList>
    </citation>
    <scope>NUCLEOTIDE SEQUENCE [LARGE SCALE GENOMIC DNA]</scope>
    <source>
        <strain evidence="1">HYR1</strain>
    </source>
</reference>
<protein>
    <submittedName>
        <fullName evidence="1">Uncharacterized protein</fullName>
    </submittedName>
</protein>
<sequence>MISRIASDLFQPDFCIVIRYEDLSFINNFKLNKKAITQAENDIAIKIEIQRYGVWSDLRFTL</sequence>